<accession>A0A6G1PQA6</accession>
<keyword evidence="2" id="KW-0479">Metal-binding</keyword>
<dbReference type="OrthoDB" id="47513at2759"/>
<dbReference type="AlphaFoldDB" id="A0A6G1PQA6"/>
<dbReference type="Gene3D" id="1.10.238.10">
    <property type="entry name" value="EF-hand"/>
    <property type="match status" value="2"/>
</dbReference>
<dbReference type="Pfam" id="PF01023">
    <property type="entry name" value="S_100"/>
    <property type="match status" value="2"/>
</dbReference>
<dbReference type="InterPro" id="IPR002048">
    <property type="entry name" value="EF_hand_dom"/>
</dbReference>
<dbReference type="InterPro" id="IPR013787">
    <property type="entry name" value="S100_Ca-bd_sub"/>
</dbReference>
<dbReference type="SMART" id="SM01394">
    <property type="entry name" value="S_100"/>
    <property type="match status" value="2"/>
</dbReference>
<evidence type="ECO:0000313" key="6">
    <source>
        <dbReference type="EMBL" id="KAF3692409.1"/>
    </source>
</evidence>
<feature type="domain" description="EF-hand" evidence="5">
    <location>
        <begin position="142"/>
        <end position="177"/>
    </location>
</feature>
<dbReference type="CDD" id="cd00213">
    <property type="entry name" value="S-100"/>
    <property type="match status" value="2"/>
</dbReference>
<reference evidence="6 7" key="1">
    <citation type="submission" date="2019-02" db="EMBL/GenBank/DDBJ databases">
        <title>Opniocepnalus argus genome.</title>
        <authorList>
            <person name="Zhou C."/>
            <person name="Xiao S."/>
        </authorList>
    </citation>
    <scope>NUCLEOTIDE SEQUENCE [LARGE SCALE GENOMIC DNA]</scope>
    <source>
        <strain evidence="6">OARG1902GOOAL</strain>
        <tissue evidence="6">Muscle</tissue>
    </source>
</reference>
<evidence type="ECO:0000256" key="2">
    <source>
        <dbReference type="ARBA" id="ARBA00022723"/>
    </source>
</evidence>
<dbReference type="InterPro" id="IPR034325">
    <property type="entry name" value="S-100_dom"/>
</dbReference>
<dbReference type="InterPro" id="IPR018247">
    <property type="entry name" value="EF_Hand_1_Ca_BS"/>
</dbReference>
<dbReference type="GO" id="GO:0046914">
    <property type="term" value="F:transition metal ion binding"/>
    <property type="evidence" value="ECO:0007669"/>
    <property type="project" value="InterPro"/>
</dbReference>
<sequence length="191" mass="21425">MSSKLETAMNTVIAVFNGYSGKEGDKYKLNKAELTNLFQKELGGWPKPSDDPRAGDIMKLLDADKDGEVNFEEFAILVATLIMSKKPGDKSEKNPSTLQKAMKTITDVFYEYSGKEGDKNKLNKGEVKSLFQTELKNFIDVSKDQAINSLMKDLDNNSDGEVDFLEFVILVVTLIMITHEFFTESDKTSKK</sequence>
<keyword evidence="3" id="KW-0677">Repeat</keyword>
<keyword evidence="4" id="KW-0106">Calcium</keyword>
<proteinExistence type="inferred from homology"/>
<dbReference type="PROSITE" id="PS00303">
    <property type="entry name" value="S100_CABP"/>
    <property type="match status" value="1"/>
</dbReference>
<dbReference type="InterPro" id="IPR001751">
    <property type="entry name" value="S100/CaBP7/8-like_CS"/>
</dbReference>
<reference evidence="7" key="2">
    <citation type="submission" date="2019-02" db="EMBL/GenBank/DDBJ databases">
        <title>Opniocepnalus argus Var Kimnra genome.</title>
        <authorList>
            <person name="Zhou C."/>
            <person name="Xiao S."/>
        </authorList>
    </citation>
    <scope>NUCLEOTIDE SEQUENCE [LARGE SCALE GENOMIC DNA]</scope>
</reference>
<evidence type="ECO:0000259" key="5">
    <source>
        <dbReference type="PROSITE" id="PS50222"/>
    </source>
</evidence>
<dbReference type="PANTHER" id="PTHR11639">
    <property type="entry name" value="S100 CALCIUM-BINDING PROTEIN"/>
    <property type="match status" value="1"/>
</dbReference>
<dbReference type="Proteomes" id="UP000503349">
    <property type="component" value="Chromosome 7"/>
</dbReference>
<evidence type="ECO:0000256" key="1">
    <source>
        <dbReference type="ARBA" id="ARBA00007323"/>
    </source>
</evidence>
<feature type="domain" description="EF-hand" evidence="5">
    <location>
        <begin position="49"/>
        <end position="84"/>
    </location>
</feature>
<evidence type="ECO:0000256" key="3">
    <source>
        <dbReference type="ARBA" id="ARBA00022737"/>
    </source>
</evidence>
<gene>
    <name evidence="6" type="ORF">EXN66_Car008085</name>
</gene>
<dbReference type="SMART" id="SM00054">
    <property type="entry name" value="EFh"/>
    <property type="match status" value="2"/>
</dbReference>
<keyword evidence="7" id="KW-1185">Reference proteome</keyword>
<protein>
    <submittedName>
        <fullName evidence="6">Protein S100-A1 S-100 protein alpha chain S-100 protein subunit alpha</fullName>
    </submittedName>
</protein>
<dbReference type="InterPro" id="IPR011992">
    <property type="entry name" value="EF-hand-dom_pair"/>
</dbReference>
<dbReference type="PROSITE" id="PS00018">
    <property type="entry name" value="EF_HAND_1"/>
    <property type="match status" value="2"/>
</dbReference>
<dbReference type="GO" id="GO:0048306">
    <property type="term" value="F:calcium-dependent protein binding"/>
    <property type="evidence" value="ECO:0007669"/>
    <property type="project" value="TreeGrafter"/>
</dbReference>
<dbReference type="SUPFAM" id="SSF47473">
    <property type="entry name" value="EF-hand"/>
    <property type="match status" value="2"/>
</dbReference>
<dbReference type="Pfam" id="PF13202">
    <property type="entry name" value="EF-hand_5"/>
    <property type="match status" value="2"/>
</dbReference>
<comment type="similarity">
    <text evidence="1">Belongs to the S-100 family.</text>
</comment>
<dbReference type="EMBL" id="CM015718">
    <property type="protein sequence ID" value="KAF3692409.1"/>
    <property type="molecule type" value="Genomic_DNA"/>
</dbReference>
<organism evidence="6 7">
    <name type="scientific">Channa argus</name>
    <name type="common">Northern snakehead</name>
    <name type="synonym">Ophicephalus argus</name>
    <dbReference type="NCBI Taxonomy" id="215402"/>
    <lineage>
        <taxon>Eukaryota</taxon>
        <taxon>Metazoa</taxon>
        <taxon>Chordata</taxon>
        <taxon>Craniata</taxon>
        <taxon>Vertebrata</taxon>
        <taxon>Euteleostomi</taxon>
        <taxon>Actinopterygii</taxon>
        <taxon>Neopterygii</taxon>
        <taxon>Teleostei</taxon>
        <taxon>Neoteleostei</taxon>
        <taxon>Acanthomorphata</taxon>
        <taxon>Anabantaria</taxon>
        <taxon>Anabantiformes</taxon>
        <taxon>Channoidei</taxon>
        <taxon>Channidae</taxon>
        <taxon>Channa</taxon>
    </lineage>
</organism>
<name>A0A6G1PQA6_CHAAH</name>
<evidence type="ECO:0000256" key="4">
    <source>
        <dbReference type="ARBA" id="ARBA00022837"/>
    </source>
</evidence>
<dbReference type="PANTHER" id="PTHR11639:SF134">
    <property type="entry name" value="PROTEIN S100-A1-RELATED"/>
    <property type="match status" value="1"/>
</dbReference>
<dbReference type="GO" id="GO:0005509">
    <property type="term" value="F:calcium ion binding"/>
    <property type="evidence" value="ECO:0007669"/>
    <property type="project" value="InterPro"/>
</dbReference>
<evidence type="ECO:0000313" key="7">
    <source>
        <dbReference type="Proteomes" id="UP000503349"/>
    </source>
</evidence>
<dbReference type="PROSITE" id="PS50222">
    <property type="entry name" value="EF_HAND_2"/>
    <property type="match status" value="2"/>
</dbReference>